<sequence>MQPTVVIIGGGYSGVGTAHKLLKHTKPKVPTLRIILVSRSTHHYWNIASVRGVLPGAISDDCLFYDIKSGFQKYPSDSFELVVGSVSEIDLDQECVVIQTPDGPKSTPYTEIVIATGSSYPSRLPFTSIGTYDDTRDELHQLQRKIEAASSILIAGSGATGVETAAELAYAYNSSKDITLVVESEAPLSMLRMDLREAAARGLEALGVKLVTNARVQKSTQSGSKMHIHLSNDDSHETDLYLPLFGTRPNTKFVPQKLLDDRGYIILERTLRAKGFTNVWGVGDVGNLESNQLIYAESQTQHLAKNLDLVLTGRPDQVTELKP</sequence>
<dbReference type="PRINTS" id="PR00368">
    <property type="entry name" value="FADPNR"/>
</dbReference>
<protein>
    <recommendedName>
        <fullName evidence="5">FAD/NAD(P)-binding domain-containing protein</fullName>
    </recommendedName>
</protein>
<dbReference type="PANTHER" id="PTHR43735:SF3">
    <property type="entry name" value="FERROPTOSIS SUPPRESSOR PROTEIN 1"/>
    <property type="match status" value="1"/>
</dbReference>
<dbReference type="PRINTS" id="PR00411">
    <property type="entry name" value="PNDRDTASEI"/>
</dbReference>
<dbReference type="GO" id="GO:0050660">
    <property type="term" value="F:flavin adenine dinucleotide binding"/>
    <property type="evidence" value="ECO:0007669"/>
    <property type="project" value="TreeGrafter"/>
</dbReference>
<evidence type="ECO:0000256" key="3">
    <source>
        <dbReference type="ARBA" id="ARBA00022827"/>
    </source>
</evidence>
<organism evidence="6 7">
    <name type="scientific">Fusarium avenaceum</name>
    <dbReference type="NCBI Taxonomy" id="40199"/>
    <lineage>
        <taxon>Eukaryota</taxon>
        <taxon>Fungi</taxon>
        <taxon>Dikarya</taxon>
        <taxon>Ascomycota</taxon>
        <taxon>Pezizomycotina</taxon>
        <taxon>Sordariomycetes</taxon>
        <taxon>Hypocreomycetidae</taxon>
        <taxon>Hypocreales</taxon>
        <taxon>Nectriaceae</taxon>
        <taxon>Fusarium</taxon>
        <taxon>Fusarium tricinctum species complex</taxon>
    </lineage>
</organism>
<evidence type="ECO:0000313" key="6">
    <source>
        <dbReference type="EMBL" id="KAG5659462.1"/>
    </source>
</evidence>
<dbReference type="SUPFAM" id="SSF51905">
    <property type="entry name" value="FAD/NAD(P)-binding domain"/>
    <property type="match status" value="1"/>
</dbReference>
<keyword evidence="7" id="KW-1185">Reference proteome</keyword>
<dbReference type="Gene3D" id="3.50.50.100">
    <property type="match status" value="1"/>
</dbReference>
<keyword evidence="4" id="KW-0560">Oxidoreductase</keyword>
<proteinExistence type="inferred from homology"/>
<evidence type="ECO:0000259" key="5">
    <source>
        <dbReference type="Pfam" id="PF07992"/>
    </source>
</evidence>
<dbReference type="Proteomes" id="UP000782241">
    <property type="component" value="Unassembled WGS sequence"/>
</dbReference>
<keyword evidence="2" id="KW-0285">Flavoprotein</keyword>
<dbReference type="InterPro" id="IPR023753">
    <property type="entry name" value="FAD/NAD-binding_dom"/>
</dbReference>
<evidence type="ECO:0000256" key="4">
    <source>
        <dbReference type="ARBA" id="ARBA00023002"/>
    </source>
</evidence>
<feature type="domain" description="FAD/NAD(P)-binding" evidence="5">
    <location>
        <begin position="4"/>
        <end position="286"/>
    </location>
</feature>
<dbReference type="EMBL" id="JAGPUO010000011">
    <property type="protein sequence ID" value="KAG5659462.1"/>
    <property type="molecule type" value="Genomic_DNA"/>
</dbReference>
<comment type="caution">
    <text evidence="6">The sequence shown here is derived from an EMBL/GenBank/DDBJ whole genome shotgun (WGS) entry which is preliminary data.</text>
</comment>
<keyword evidence="3" id="KW-0274">FAD</keyword>
<dbReference type="Pfam" id="PF07992">
    <property type="entry name" value="Pyr_redox_2"/>
    <property type="match status" value="1"/>
</dbReference>
<dbReference type="PANTHER" id="PTHR43735">
    <property type="entry name" value="APOPTOSIS-INDUCING FACTOR 1"/>
    <property type="match status" value="1"/>
</dbReference>
<dbReference type="AlphaFoldDB" id="A0A9P7GYM7"/>
<reference evidence="6" key="1">
    <citation type="submission" date="2021-04" db="EMBL/GenBank/DDBJ databases">
        <title>Draft genome of Fusarium avenaceum strain F156N33, isolated from an atmospheric sample in Virginia.</title>
        <authorList>
            <person name="Yang S."/>
            <person name="Vinatzer B.A."/>
            <person name="Coleman J."/>
        </authorList>
    </citation>
    <scope>NUCLEOTIDE SEQUENCE</scope>
    <source>
        <strain evidence="6">F156N33</strain>
    </source>
</reference>
<dbReference type="GO" id="GO:0005737">
    <property type="term" value="C:cytoplasm"/>
    <property type="evidence" value="ECO:0007669"/>
    <property type="project" value="TreeGrafter"/>
</dbReference>
<dbReference type="InterPro" id="IPR036188">
    <property type="entry name" value="FAD/NAD-bd_sf"/>
</dbReference>
<dbReference type="GO" id="GO:0004174">
    <property type="term" value="F:electron-transferring-flavoprotein dehydrogenase activity"/>
    <property type="evidence" value="ECO:0007669"/>
    <property type="project" value="TreeGrafter"/>
</dbReference>
<comment type="similarity">
    <text evidence="1">Belongs to the FAD-dependent oxidoreductase family.</text>
</comment>
<accession>A0A9P7GYM7</accession>
<gene>
    <name evidence="6" type="ORF">KAF25_002021</name>
</gene>
<evidence type="ECO:0000256" key="1">
    <source>
        <dbReference type="ARBA" id="ARBA00006442"/>
    </source>
</evidence>
<evidence type="ECO:0000313" key="7">
    <source>
        <dbReference type="Proteomes" id="UP000782241"/>
    </source>
</evidence>
<name>A0A9P7GYM7_9HYPO</name>
<evidence type="ECO:0000256" key="2">
    <source>
        <dbReference type="ARBA" id="ARBA00022630"/>
    </source>
</evidence>